<dbReference type="OrthoDB" id="9773646at2"/>
<comment type="function">
    <text evidence="9">Involved in coproporphyrin-dependent heme b biosynthesis. Catalyzes the decarboxylation of Fe-coproporphyrin III (coproheme) to heme b (protoheme IX), the last step of the pathway. The reaction occurs in a stepwise manner with a three-propionate intermediate.</text>
</comment>
<accession>A0A506YA01</accession>
<keyword evidence="9" id="KW-0350">Heme biosynthesis</keyword>
<organism evidence="10 11">
    <name type="scientific">Schumannella soli</name>
    <dbReference type="NCBI Taxonomy" id="2590779"/>
    <lineage>
        <taxon>Bacteria</taxon>
        <taxon>Bacillati</taxon>
        <taxon>Actinomycetota</taxon>
        <taxon>Actinomycetes</taxon>
        <taxon>Micrococcales</taxon>
        <taxon>Microbacteriaceae</taxon>
        <taxon>Schumannella</taxon>
    </lineage>
</organism>
<protein>
    <recommendedName>
        <fullName evidence="1 9">Coproheme decarboxylase</fullName>
        <ecNumber evidence="8 9">1.3.98.5</ecNumber>
    </recommendedName>
    <alternativeName>
        <fullName evidence="5 9">Coproheme III oxidative decarboxylase</fullName>
    </alternativeName>
    <alternativeName>
        <fullName evidence="6 9">Hydrogen peroxide-dependent heme synthase</fullName>
    </alternativeName>
</protein>
<evidence type="ECO:0000256" key="4">
    <source>
        <dbReference type="ARBA" id="ARBA00023004"/>
    </source>
</evidence>
<feature type="binding site" description="axial binding residue" evidence="9">
    <location>
        <position position="150"/>
    </location>
    <ligand>
        <name>Fe-coproporphyrin III</name>
        <dbReference type="ChEBI" id="CHEBI:68438"/>
    </ligand>
    <ligandPart>
        <name>Fe</name>
        <dbReference type="ChEBI" id="CHEBI:18248"/>
    </ligandPart>
</feature>
<dbReference type="InterPro" id="IPR010644">
    <property type="entry name" value="ChdC/CLD"/>
</dbReference>
<gene>
    <name evidence="9" type="primary">chdC</name>
    <name evidence="10" type="ORF">FJ657_04845</name>
</gene>
<dbReference type="GO" id="GO:0046872">
    <property type="term" value="F:metal ion binding"/>
    <property type="evidence" value="ECO:0007669"/>
    <property type="project" value="UniProtKB-KW"/>
</dbReference>
<reference evidence="10 11" key="1">
    <citation type="submission" date="2019-06" db="EMBL/GenBank/DDBJ databases">
        <authorList>
            <person name="Li F."/>
        </authorList>
    </citation>
    <scope>NUCLEOTIDE SEQUENCE [LARGE SCALE GENOMIC DNA]</scope>
    <source>
        <strain evidence="10 11">10F1D-1</strain>
    </source>
</reference>
<evidence type="ECO:0000256" key="7">
    <source>
        <dbReference type="ARBA" id="ARBA00049896"/>
    </source>
</evidence>
<evidence type="ECO:0000313" key="10">
    <source>
        <dbReference type="EMBL" id="TPW77968.1"/>
    </source>
</evidence>
<keyword evidence="4 9" id="KW-0408">Iron</keyword>
<dbReference type="NCBIfam" id="NF042928">
    <property type="entry name" value="HemQ_actino"/>
    <property type="match status" value="1"/>
</dbReference>
<keyword evidence="2 9" id="KW-0349">Heme</keyword>
<dbReference type="AlphaFoldDB" id="A0A506YA01"/>
<dbReference type="GO" id="GO:0016634">
    <property type="term" value="F:oxidoreductase activity, acting on the CH-CH group of donors, oxygen as acceptor"/>
    <property type="evidence" value="ECO:0007669"/>
    <property type="project" value="UniProtKB-UniRule"/>
</dbReference>
<dbReference type="Proteomes" id="UP000316252">
    <property type="component" value="Unassembled WGS sequence"/>
</dbReference>
<evidence type="ECO:0000256" key="2">
    <source>
        <dbReference type="ARBA" id="ARBA00022617"/>
    </source>
</evidence>
<comment type="similarity">
    <text evidence="9">Belongs to the ChdC family. Type 2 subfamily.</text>
</comment>
<name>A0A506YA01_9MICO</name>
<comment type="pathway">
    <text evidence="9">Porphyrin-containing compound metabolism; protoheme biosynthesis.</text>
</comment>
<sequence>MMGAMSTDAPERLGYALWAVFRRGDASLPTRSTVEEALPHLDRLGVELRGLYDASGIRADSDLIVWLTGDKPENVQEALRALRRTDPISALVPVWNALGVHREAEFTRNHSPAFMKGLPPKQWLTVYPFVRSFEWYLLPDDERRQMLGDHGRKGSEYPEVQPNTVASFALGDYEWILGLEAEELVSLVDLMRHLRQTEARRHVREEVPFYTGRLIAPSEILAVFA</sequence>
<dbReference type="GO" id="GO:0020037">
    <property type="term" value="F:heme binding"/>
    <property type="evidence" value="ECO:0007669"/>
    <property type="project" value="InterPro"/>
</dbReference>
<comment type="cofactor">
    <cofactor evidence="9">
        <name>Fe-coproporphyrin III</name>
        <dbReference type="ChEBI" id="CHEBI:68438"/>
    </cofactor>
    <text evidence="9">Fe-coproporphyrin III acts as both substrate and redox cofactor.</text>
</comment>
<dbReference type="PANTHER" id="PTHR36843">
    <property type="entry name" value="HEME-DEPENDENT PEROXIDASE YWFI-RELATED"/>
    <property type="match status" value="1"/>
</dbReference>
<dbReference type="Gene3D" id="3.30.70.1030">
    <property type="entry name" value="Apc35880, domain 1"/>
    <property type="match status" value="1"/>
</dbReference>
<dbReference type="Pfam" id="PF06778">
    <property type="entry name" value="Chlor_dismutase"/>
    <property type="match status" value="1"/>
</dbReference>
<evidence type="ECO:0000256" key="1">
    <source>
        <dbReference type="ARBA" id="ARBA00014413"/>
    </source>
</evidence>
<dbReference type="HAMAP" id="MF_02244">
    <property type="entry name" value="Coproheme_decarbox_2"/>
    <property type="match status" value="1"/>
</dbReference>
<feature type="active site" evidence="9">
    <location>
        <position position="127"/>
    </location>
</feature>
<proteinExistence type="inferred from homology"/>
<evidence type="ECO:0000256" key="3">
    <source>
        <dbReference type="ARBA" id="ARBA00022723"/>
    </source>
</evidence>
<evidence type="ECO:0000313" key="11">
    <source>
        <dbReference type="Proteomes" id="UP000316252"/>
    </source>
</evidence>
<dbReference type="PANTHER" id="PTHR36843:SF1">
    <property type="entry name" value="COPROHEME DECARBOXYLASE"/>
    <property type="match status" value="1"/>
</dbReference>
<dbReference type="EC" id="1.3.98.5" evidence="8 9"/>
<evidence type="ECO:0000256" key="9">
    <source>
        <dbReference type="HAMAP-Rule" id="MF_02244"/>
    </source>
</evidence>
<keyword evidence="9" id="KW-0560">Oxidoreductase</keyword>
<comment type="caution">
    <text evidence="10">The sequence shown here is derived from an EMBL/GenBank/DDBJ whole genome shotgun (WGS) entry which is preliminary data.</text>
</comment>
<keyword evidence="11" id="KW-1185">Reference proteome</keyword>
<dbReference type="SUPFAM" id="SSF54909">
    <property type="entry name" value="Dimeric alpha+beta barrel"/>
    <property type="match status" value="1"/>
</dbReference>
<comment type="catalytic activity">
    <reaction evidence="9">
        <text>Fe-coproporphyrin III + H2O2 + H(+) = harderoheme III + CO2 + 2 H2O</text>
        <dbReference type="Rhea" id="RHEA:57940"/>
        <dbReference type="ChEBI" id="CHEBI:15377"/>
        <dbReference type="ChEBI" id="CHEBI:15378"/>
        <dbReference type="ChEBI" id="CHEBI:16240"/>
        <dbReference type="ChEBI" id="CHEBI:16526"/>
        <dbReference type="ChEBI" id="CHEBI:68438"/>
        <dbReference type="ChEBI" id="CHEBI:142463"/>
    </reaction>
</comment>
<dbReference type="GO" id="GO:0006785">
    <property type="term" value="P:heme B biosynthetic process"/>
    <property type="evidence" value="ECO:0007669"/>
    <property type="project" value="UniProtKB-UniRule"/>
</dbReference>
<evidence type="ECO:0000256" key="5">
    <source>
        <dbReference type="ARBA" id="ARBA00029882"/>
    </source>
</evidence>
<dbReference type="EMBL" id="VHQG01000001">
    <property type="protein sequence ID" value="TPW77968.1"/>
    <property type="molecule type" value="Genomic_DNA"/>
</dbReference>
<evidence type="ECO:0000256" key="6">
    <source>
        <dbReference type="ARBA" id="ARBA00030236"/>
    </source>
</evidence>
<evidence type="ECO:0000256" key="8">
    <source>
        <dbReference type="ARBA" id="ARBA00050019"/>
    </source>
</evidence>
<comment type="catalytic activity">
    <reaction evidence="9">
        <text>harderoheme III + H2O2 + H(+) = heme b + CO2 + 2 H2O</text>
        <dbReference type="Rhea" id="RHEA:57944"/>
        <dbReference type="ChEBI" id="CHEBI:15377"/>
        <dbReference type="ChEBI" id="CHEBI:15378"/>
        <dbReference type="ChEBI" id="CHEBI:16240"/>
        <dbReference type="ChEBI" id="CHEBI:16526"/>
        <dbReference type="ChEBI" id="CHEBI:60344"/>
        <dbReference type="ChEBI" id="CHEBI:142463"/>
    </reaction>
</comment>
<keyword evidence="3 9" id="KW-0479">Metal-binding</keyword>
<comment type="catalytic activity">
    <reaction evidence="7">
        <text>Fe-coproporphyrin III + 2 H2O2 + 2 H(+) = heme b + 2 CO2 + 4 H2O</text>
        <dbReference type="Rhea" id="RHEA:56516"/>
        <dbReference type="ChEBI" id="CHEBI:15377"/>
        <dbReference type="ChEBI" id="CHEBI:15378"/>
        <dbReference type="ChEBI" id="CHEBI:16240"/>
        <dbReference type="ChEBI" id="CHEBI:16526"/>
        <dbReference type="ChEBI" id="CHEBI:60344"/>
        <dbReference type="ChEBI" id="CHEBI:68438"/>
        <dbReference type="EC" id="1.3.98.5"/>
    </reaction>
    <physiologicalReaction direction="left-to-right" evidence="7">
        <dbReference type="Rhea" id="RHEA:56517"/>
    </physiologicalReaction>
</comment>
<dbReference type="InterPro" id="IPR011008">
    <property type="entry name" value="Dimeric_a/b-barrel"/>
</dbReference>